<evidence type="ECO:0000256" key="4">
    <source>
        <dbReference type="ARBA" id="ARBA00023136"/>
    </source>
</evidence>
<feature type="transmembrane region" description="Helical" evidence="5">
    <location>
        <begin position="100"/>
        <end position="121"/>
    </location>
</feature>
<feature type="transmembrane region" description="Helical" evidence="5">
    <location>
        <begin position="230"/>
        <end position="246"/>
    </location>
</feature>
<dbReference type="Pfam" id="PF00902">
    <property type="entry name" value="TatC"/>
    <property type="match status" value="1"/>
</dbReference>
<feature type="transmembrane region" description="Helical" evidence="5">
    <location>
        <begin position="34"/>
        <end position="53"/>
    </location>
</feature>
<dbReference type="OrthoDB" id="9777044at2"/>
<comment type="caution">
    <text evidence="5">Lacks conserved residue(s) required for the propagation of feature annotation.</text>
</comment>
<comment type="function">
    <text evidence="5">Part of the twin-arginine translocation (Tat) system that transports large folded proteins containing a characteristic twin-arginine motif in their signal peptide across membranes.</text>
</comment>
<dbReference type="PANTHER" id="PTHR30371">
    <property type="entry name" value="SEC-INDEPENDENT PROTEIN TRANSLOCASE PROTEIN TATC"/>
    <property type="match status" value="1"/>
</dbReference>
<dbReference type="HAMAP" id="MF_00902">
    <property type="entry name" value="TatC"/>
    <property type="match status" value="1"/>
</dbReference>
<dbReference type="GO" id="GO:0043953">
    <property type="term" value="P:protein transport by the Tat complex"/>
    <property type="evidence" value="ECO:0007669"/>
    <property type="project" value="UniProtKB-UniRule"/>
</dbReference>
<reference evidence="6 7" key="1">
    <citation type="submission" date="2016-10" db="EMBL/GenBank/DDBJ databases">
        <authorList>
            <person name="de Groot N.N."/>
        </authorList>
    </citation>
    <scope>NUCLEOTIDE SEQUENCE [LARGE SCALE GENOMIC DNA]</scope>
    <source>
        <strain evidence="6 7">Vu-144</strain>
    </source>
</reference>
<evidence type="ECO:0000313" key="7">
    <source>
        <dbReference type="Proteomes" id="UP000199041"/>
    </source>
</evidence>
<name>A0A1H4CXS9_9BACT</name>
<dbReference type="AlphaFoldDB" id="A0A1H4CXS9"/>
<evidence type="ECO:0000256" key="2">
    <source>
        <dbReference type="ARBA" id="ARBA00022692"/>
    </source>
</evidence>
<keyword evidence="3 5" id="KW-1133">Transmembrane helix</keyword>
<proteinExistence type="inferred from homology"/>
<dbReference type="PRINTS" id="PR01840">
    <property type="entry name" value="TATCFAMILY"/>
</dbReference>
<dbReference type="EMBL" id="FNQY01000039">
    <property type="protein sequence ID" value="SEA65293.1"/>
    <property type="molecule type" value="Genomic_DNA"/>
</dbReference>
<organism evidence="6 7">
    <name type="scientific">Arachidicoccus rhizosphaerae</name>
    <dbReference type="NCBI Taxonomy" id="551991"/>
    <lineage>
        <taxon>Bacteria</taxon>
        <taxon>Pseudomonadati</taxon>
        <taxon>Bacteroidota</taxon>
        <taxon>Chitinophagia</taxon>
        <taxon>Chitinophagales</taxon>
        <taxon>Chitinophagaceae</taxon>
        <taxon>Arachidicoccus</taxon>
    </lineage>
</organism>
<keyword evidence="5" id="KW-0653">Protein transport</keyword>
<dbReference type="Proteomes" id="UP000199041">
    <property type="component" value="Unassembled WGS sequence"/>
</dbReference>
<dbReference type="InterPro" id="IPR002033">
    <property type="entry name" value="TatC"/>
</dbReference>
<dbReference type="GO" id="GO:0033281">
    <property type="term" value="C:TAT protein transport complex"/>
    <property type="evidence" value="ECO:0007669"/>
    <property type="project" value="UniProtKB-UniRule"/>
</dbReference>
<feature type="transmembrane region" description="Helical" evidence="5">
    <location>
        <begin position="196"/>
        <end position="218"/>
    </location>
</feature>
<dbReference type="STRING" id="551991.SAMN05192529_13916"/>
<evidence type="ECO:0000256" key="3">
    <source>
        <dbReference type="ARBA" id="ARBA00022989"/>
    </source>
</evidence>
<dbReference type="GO" id="GO:0009977">
    <property type="term" value="F:proton motive force dependent protein transmembrane transporter activity"/>
    <property type="evidence" value="ECO:0007669"/>
    <property type="project" value="TreeGrafter"/>
</dbReference>
<dbReference type="GO" id="GO:0065002">
    <property type="term" value="P:intracellular protein transmembrane transport"/>
    <property type="evidence" value="ECO:0007669"/>
    <property type="project" value="TreeGrafter"/>
</dbReference>
<keyword evidence="5" id="KW-0811">Translocation</keyword>
<accession>A0A1H4CXS9</accession>
<comment type="subcellular location">
    <subcellularLocation>
        <location evidence="5">Cell membrane</location>
        <topology evidence="5">Multi-pass membrane protein</topology>
    </subcellularLocation>
    <subcellularLocation>
        <location evidence="1">Membrane</location>
        <topology evidence="1">Multi-pass membrane protein</topology>
    </subcellularLocation>
</comment>
<dbReference type="NCBIfam" id="TIGR00945">
    <property type="entry name" value="tatC"/>
    <property type="match status" value="1"/>
</dbReference>
<evidence type="ECO:0000256" key="1">
    <source>
        <dbReference type="ARBA" id="ARBA00004141"/>
    </source>
</evidence>
<keyword evidence="4 5" id="KW-0472">Membrane</keyword>
<gene>
    <name evidence="5" type="primary">tatC</name>
    <name evidence="6" type="ORF">SAMN05192529_13916</name>
</gene>
<sequence length="285" mass="32675">MIQRFFKRRSNGSQAEMAFIDHLEELRWHILRSLVAILILAVVIFYYHGWFFANVIAGPINPDFISYKAFCKLAEWTHVSSLCMDPVVVDMQSTTFGGQFLGTFTIAFIGGFIVAFPYIFWEFWRFVKPALKESELKNTGAAIFWVSLFFFLGAAFGYFVLGPFTFNFLAGFQISDLPMMTTRPTLNDYLNNLCNIVLGCGLAFELPIFAYVFTRIGLITPTFLKEKRRYAIVIILIVAAFITPSPDWISQTLVFIPLMALYEIGVFVSKRAARELEQKDKELWS</sequence>
<keyword evidence="5" id="KW-1003">Cell membrane</keyword>
<protein>
    <recommendedName>
        <fullName evidence="5">Sec-independent protein translocase protein TatC</fullName>
    </recommendedName>
</protein>
<comment type="similarity">
    <text evidence="5">Belongs to the TatC family.</text>
</comment>
<feature type="transmembrane region" description="Helical" evidence="5">
    <location>
        <begin position="142"/>
        <end position="161"/>
    </location>
</feature>
<keyword evidence="5" id="KW-0813">Transport</keyword>
<evidence type="ECO:0000256" key="5">
    <source>
        <dbReference type="HAMAP-Rule" id="MF_00902"/>
    </source>
</evidence>
<evidence type="ECO:0000313" key="6">
    <source>
        <dbReference type="EMBL" id="SEA65293.1"/>
    </source>
</evidence>
<comment type="subunit">
    <text evidence="5">Forms a complex with TatA.</text>
</comment>
<keyword evidence="2 5" id="KW-0812">Transmembrane</keyword>
<dbReference type="RefSeq" id="WP_091401421.1">
    <property type="nucleotide sequence ID" value="NZ_FNQY01000039.1"/>
</dbReference>
<dbReference type="PANTHER" id="PTHR30371:SF0">
    <property type="entry name" value="SEC-INDEPENDENT PROTEIN TRANSLOCASE PROTEIN TATC, CHLOROPLASTIC-RELATED"/>
    <property type="match status" value="1"/>
</dbReference>
<keyword evidence="7" id="KW-1185">Reference proteome</keyword>